<dbReference type="GO" id="GO:0033290">
    <property type="term" value="C:eukaryotic 48S preinitiation complex"/>
    <property type="evidence" value="ECO:0007669"/>
    <property type="project" value="UniProtKB-UniRule"/>
</dbReference>
<feature type="domain" description="RRM" evidence="9">
    <location>
        <begin position="37"/>
        <end position="122"/>
    </location>
</feature>
<dbReference type="SUPFAM" id="SSF82171">
    <property type="entry name" value="DPP6 N-terminal domain-like"/>
    <property type="match status" value="1"/>
</dbReference>
<evidence type="ECO:0000313" key="11">
    <source>
        <dbReference type="Proteomes" id="UP000510647"/>
    </source>
</evidence>
<dbReference type="InterPro" id="IPR000504">
    <property type="entry name" value="RRM_dom"/>
</dbReference>
<proteinExistence type="inferred from homology"/>
<dbReference type="InterPro" id="IPR013979">
    <property type="entry name" value="TIF_beta_prop-like"/>
</dbReference>
<dbReference type="PANTHER" id="PTHR14068:SF0">
    <property type="entry name" value="EUKARYOTIC TRANSLATION INITIATION FACTOR 3 SUBUNIT B"/>
    <property type="match status" value="1"/>
</dbReference>
<dbReference type="Proteomes" id="UP000510647">
    <property type="component" value="Chromosome 6"/>
</dbReference>
<dbReference type="GO" id="GO:0031369">
    <property type="term" value="F:translation initiation factor binding"/>
    <property type="evidence" value="ECO:0007669"/>
    <property type="project" value="InterPro"/>
</dbReference>
<keyword evidence="6 7" id="KW-0648">Protein biosynthesis</keyword>
<dbReference type="Gene3D" id="2.130.10.10">
    <property type="entry name" value="YVTN repeat-like/Quinoprotein amine dehydrogenase"/>
    <property type="match status" value="1"/>
</dbReference>
<accession>A0A7H9HWQ0</accession>
<comment type="similarity">
    <text evidence="7 8">Belongs to the eIF-3 subunit B family.</text>
</comment>
<dbReference type="Pfam" id="PF08662">
    <property type="entry name" value="eIF2A"/>
    <property type="match status" value="1"/>
</dbReference>
<comment type="subunit">
    <text evidence="7 8">Component of the eukaryotic translation initiation factor 3 (eIF-3) complex.</text>
</comment>
<dbReference type="InterPro" id="IPR035979">
    <property type="entry name" value="RBD_domain_sf"/>
</dbReference>
<keyword evidence="11" id="KW-1185">Reference proteome</keyword>
<evidence type="ECO:0000256" key="2">
    <source>
        <dbReference type="ARBA" id="ARBA00022490"/>
    </source>
</evidence>
<keyword evidence="4" id="KW-0597">Phosphoprotein</keyword>
<dbReference type="PIRSF" id="PIRSF036424">
    <property type="entry name" value="eIF3b"/>
    <property type="match status" value="1"/>
</dbReference>
<dbReference type="PANTHER" id="PTHR14068">
    <property type="entry name" value="EUKARYOTIC TRANSLATION INITIATION FACTOR 3 EIF3 -RELATED"/>
    <property type="match status" value="1"/>
</dbReference>
<dbReference type="CDD" id="cd12278">
    <property type="entry name" value="RRM_eIF3B"/>
    <property type="match status" value="1"/>
</dbReference>
<dbReference type="InterPro" id="IPR015943">
    <property type="entry name" value="WD40/YVTN_repeat-like_dom_sf"/>
</dbReference>
<dbReference type="HAMAP" id="MF_03001">
    <property type="entry name" value="eIF3b"/>
    <property type="match status" value="1"/>
</dbReference>
<evidence type="ECO:0000313" key="10">
    <source>
        <dbReference type="EMBL" id="QLQ81733.1"/>
    </source>
</evidence>
<dbReference type="SUPFAM" id="SSF54928">
    <property type="entry name" value="RNA-binding domain, RBD"/>
    <property type="match status" value="1"/>
</dbReference>
<evidence type="ECO:0000256" key="8">
    <source>
        <dbReference type="PIRNR" id="PIRNR036424"/>
    </source>
</evidence>
<evidence type="ECO:0000259" key="9">
    <source>
        <dbReference type="PROSITE" id="PS50102"/>
    </source>
</evidence>
<evidence type="ECO:0000256" key="4">
    <source>
        <dbReference type="ARBA" id="ARBA00022553"/>
    </source>
</evidence>
<protein>
    <recommendedName>
        <fullName evidence="7">Eukaryotic translation initiation factor 3 subunit B</fullName>
        <shortName evidence="7">eIF3b</shortName>
    </recommendedName>
    <alternativeName>
        <fullName evidence="7">Eukaryotic translation initiation factor 3 90 kDa subunit homolog</fullName>
        <shortName evidence="7">eIF3 p90</shortName>
    </alternativeName>
    <alternativeName>
        <fullName evidence="7">Translation initiation factor eIF3, p90 subunit homolog</fullName>
    </alternativeName>
</protein>
<evidence type="ECO:0000256" key="5">
    <source>
        <dbReference type="ARBA" id="ARBA00022884"/>
    </source>
</evidence>
<comment type="subcellular location">
    <subcellularLocation>
        <location evidence="1 7 8">Cytoplasm</location>
    </subcellularLocation>
</comment>
<organism evidence="10 11">
    <name type="scientific">Torulaspora globosa</name>
    <dbReference type="NCBI Taxonomy" id="48254"/>
    <lineage>
        <taxon>Eukaryota</taxon>
        <taxon>Fungi</taxon>
        <taxon>Dikarya</taxon>
        <taxon>Ascomycota</taxon>
        <taxon>Saccharomycotina</taxon>
        <taxon>Saccharomycetes</taxon>
        <taxon>Saccharomycetales</taxon>
        <taxon>Saccharomycetaceae</taxon>
        <taxon>Torulaspora</taxon>
    </lineage>
</organism>
<reference evidence="10 11" key="1">
    <citation type="submission" date="2020-06" db="EMBL/GenBank/DDBJ databases">
        <title>The yeast mating-type switching endonuclease HO is a domesticated member of an unorthodox homing genetic element family.</title>
        <authorList>
            <person name="Coughlan A.Y."/>
            <person name="Lombardi L."/>
            <person name="Braun-Galleani S."/>
            <person name="Martos A.R."/>
            <person name="Galeote V."/>
            <person name="Bigey F."/>
            <person name="Dequin S."/>
            <person name="Byrne K.P."/>
            <person name="Wolfe K.H."/>
        </authorList>
    </citation>
    <scope>NUCLEOTIDE SEQUENCE [LARGE SCALE GENOMIC DNA]</scope>
    <source>
        <strain evidence="10 11">CBS2947</strain>
    </source>
</reference>
<dbReference type="PROSITE" id="PS50102">
    <property type="entry name" value="RRM"/>
    <property type="match status" value="1"/>
</dbReference>
<comment type="function">
    <text evidence="8">Component of the eukaryotic translation initiation factor 3 (eIF-3) complex, which is involved in protein synthesis and, together with other initiation factors, stimulates binding of mRNA and methionyl-tRNAi to the 40S ribosome.</text>
</comment>
<dbReference type="GO" id="GO:0003723">
    <property type="term" value="F:RNA binding"/>
    <property type="evidence" value="ECO:0007669"/>
    <property type="project" value="UniProtKB-UniRule"/>
</dbReference>
<keyword evidence="2 7" id="KW-0963">Cytoplasm</keyword>
<dbReference type="InterPro" id="IPR011400">
    <property type="entry name" value="EIF3B"/>
</dbReference>
<dbReference type="Gene3D" id="3.30.70.330">
    <property type="match status" value="1"/>
</dbReference>
<evidence type="ECO:0000256" key="3">
    <source>
        <dbReference type="ARBA" id="ARBA00022540"/>
    </source>
</evidence>
<evidence type="ECO:0000256" key="7">
    <source>
        <dbReference type="HAMAP-Rule" id="MF_03001"/>
    </source>
</evidence>
<keyword evidence="5 7" id="KW-0694">RNA-binding</keyword>
<dbReference type="InterPro" id="IPR012677">
    <property type="entry name" value="Nucleotide-bd_a/b_plait_sf"/>
</dbReference>
<comment type="function">
    <text evidence="7">RNA-binding component of the eukaryotic translation initiation factor 3 (eIF-3) complex, which is involved in protein synthesis of a specialized repertoire of mRNAs and, together with other initiation factors, stimulates binding of mRNA and methionyl-tRNAi to the 40S ribosome. The eIF-3 complex specifically targets and initiates translation of a subset of mRNAs involved in cell proliferation.</text>
</comment>
<dbReference type="GO" id="GO:0005852">
    <property type="term" value="C:eukaryotic translation initiation factor 3 complex"/>
    <property type="evidence" value="ECO:0007669"/>
    <property type="project" value="UniProtKB-UniRule"/>
</dbReference>
<dbReference type="EMBL" id="CP059272">
    <property type="protein sequence ID" value="QLQ81733.1"/>
    <property type="molecule type" value="Genomic_DNA"/>
</dbReference>
<name>A0A7H9HWQ0_9SACH</name>
<dbReference type="SMART" id="SM00360">
    <property type="entry name" value="RRM"/>
    <property type="match status" value="1"/>
</dbReference>
<dbReference type="GO" id="GO:0001732">
    <property type="term" value="P:formation of cytoplasmic translation initiation complex"/>
    <property type="evidence" value="ECO:0007669"/>
    <property type="project" value="UniProtKB-UniRule"/>
</dbReference>
<sequence>MATEFEDIKLEEIPVDDVDFNDLEEQYQVTNDFNFDQYIVVSGAPVIPESKVPVLKKALTGLFSKAGKVIDMEFPIDEETKKNKGFAFVECASATDADRIIKAFHTKRLDLKHRLYLYTVRDVEKYNSDSFDVEFKEPDMPGFVPSSALKSWLLDEQIRDQYVVQKDDLTTVFWNSTLEDADNVVESRDNWSNNYVRFSPKGTYLFSYHDQGVVAWGGPHFDRLRRFYHPNVRTSSVSPNEKYLVTFSADPILCKDADKDSPFSKKNEGHQLCIWEIATGLLMTTFPVVKSPFLHWPLVRWSFDDRYCARMVGDTLVVHDSNNGFAPMDNKALKVPGIRDFSFAPSGVKLYPFRQNDEPSVLLAYWTPETNNMSCKGTVVEVSRGRVLKTVNLVQVSDVSLHWQNQAEFLCFNVERHTKTGKTLFSNLEICKLTEKDIPVEKIEFKDCVKAFEWEPNGNRFVAIADRDIGDDNPAIPRHVISFFAPEVKEKEKGKPVPGVKKWKKVKEIADKFSNTVSWSPAGRFVVIATLVKPNVRKSDFLFFDMDFAGEKNINDAKDVQASLKDVAKPTFMSATDMNWDPSGRFLCAWSSALKHKMENGFKIYNVAGALLKEDTIANFKNFAWRPRPESLLTNAEKKKVRKNLREWSAQFEEQDAMEADSAMRHLILRQRELLKEWHDYRESSSAHMLETFGYKAFDVPPLDGNEDDYTVIEEVKEEILEEKEEKVEN</sequence>
<evidence type="ECO:0000256" key="1">
    <source>
        <dbReference type="ARBA" id="ARBA00004496"/>
    </source>
</evidence>
<dbReference type="FunFam" id="3.30.70.330:FF:000739">
    <property type="entry name" value="Eukaryotic translation initiation factor 3 subunit B"/>
    <property type="match status" value="1"/>
</dbReference>
<dbReference type="Pfam" id="PF00076">
    <property type="entry name" value="RRM_1"/>
    <property type="match status" value="1"/>
</dbReference>
<evidence type="ECO:0000256" key="6">
    <source>
        <dbReference type="ARBA" id="ARBA00022917"/>
    </source>
</evidence>
<gene>
    <name evidence="7" type="primary">PRT1</name>
    <name evidence="10" type="ORF">HG537_0F04940</name>
</gene>
<dbReference type="GO" id="GO:0016282">
    <property type="term" value="C:eukaryotic 43S preinitiation complex"/>
    <property type="evidence" value="ECO:0007669"/>
    <property type="project" value="UniProtKB-UniRule"/>
</dbReference>
<dbReference type="GO" id="GO:0003743">
    <property type="term" value="F:translation initiation factor activity"/>
    <property type="evidence" value="ECO:0007669"/>
    <property type="project" value="UniProtKB-UniRule"/>
</dbReference>
<keyword evidence="3 7" id="KW-0396">Initiation factor</keyword>
<dbReference type="AlphaFoldDB" id="A0A7H9HWQ0"/>
<dbReference type="InterPro" id="IPR034363">
    <property type="entry name" value="eIF3B_RRM"/>
</dbReference>
<dbReference type="OrthoDB" id="10250414at2759"/>